<gene>
    <name evidence="2" type="ORF">QNI29_06290</name>
</gene>
<feature type="transmembrane region" description="Helical" evidence="1">
    <location>
        <begin position="62"/>
        <end position="87"/>
    </location>
</feature>
<accession>A0ABY8V3T1</accession>
<sequence length="133" mass="14955">MKSNPFNKIGWLLVLVMGVSWIVVGYSSWFLLLTPMVYISFSIHDGSIKKWKKIKQLSIRQIMLLLFSFVLAVSLVYGLFQLASYIINDVLHLIGGIKTFSVILAIILSLYPVKIAFSSLVYKVTSGLSARSH</sequence>
<dbReference type="RefSeq" id="WP_231418119.1">
    <property type="nucleotide sequence ID" value="NZ_CP126446.1"/>
</dbReference>
<name>A0ABY8V3T1_9BACI</name>
<reference evidence="2 3" key="1">
    <citation type="submission" date="2023-05" db="EMBL/GenBank/DDBJ databases">
        <title>Comparative genomics reveals the evidence of polycyclic aromatic hydrocarbons degradation in moderately halophilic genus Pontibacillus.</title>
        <authorList>
            <person name="Yang H."/>
            <person name="Qian Z."/>
        </authorList>
    </citation>
    <scope>NUCLEOTIDE SEQUENCE [LARGE SCALE GENOMIC DNA]</scope>
    <source>
        <strain evidence="3">HN14</strain>
    </source>
</reference>
<evidence type="ECO:0000313" key="3">
    <source>
        <dbReference type="Proteomes" id="UP001236652"/>
    </source>
</evidence>
<keyword evidence="3" id="KW-1185">Reference proteome</keyword>
<keyword evidence="1" id="KW-0812">Transmembrane</keyword>
<keyword evidence="1" id="KW-0472">Membrane</keyword>
<keyword evidence="1" id="KW-1133">Transmembrane helix</keyword>
<dbReference type="EMBL" id="CP126446">
    <property type="protein sequence ID" value="WIF99265.1"/>
    <property type="molecule type" value="Genomic_DNA"/>
</dbReference>
<feature type="transmembrane region" description="Helical" evidence="1">
    <location>
        <begin position="12"/>
        <end position="41"/>
    </location>
</feature>
<feature type="transmembrane region" description="Helical" evidence="1">
    <location>
        <begin position="93"/>
        <end position="113"/>
    </location>
</feature>
<proteinExistence type="predicted"/>
<protein>
    <submittedName>
        <fullName evidence="2">Disulfide bond formation protein DsbD</fullName>
    </submittedName>
</protein>
<dbReference type="Proteomes" id="UP001236652">
    <property type="component" value="Chromosome"/>
</dbReference>
<evidence type="ECO:0000256" key="1">
    <source>
        <dbReference type="SAM" id="Phobius"/>
    </source>
</evidence>
<evidence type="ECO:0000313" key="2">
    <source>
        <dbReference type="EMBL" id="WIF99265.1"/>
    </source>
</evidence>
<organism evidence="2 3">
    <name type="scientific">Pontibacillus chungwhensis</name>
    <dbReference type="NCBI Taxonomy" id="265426"/>
    <lineage>
        <taxon>Bacteria</taxon>
        <taxon>Bacillati</taxon>
        <taxon>Bacillota</taxon>
        <taxon>Bacilli</taxon>
        <taxon>Bacillales</taxon>
        <taxon>Bacillaceae</taxon>
        <taxon>Pontibacillus</taxon>
    </lineage>
</organism>